<dbReference type="SUPFAM" id="SSF47413">
    <property type="entry name" value="lambda repressor-like DNA-binding domains"/>
    <property type="match status" value="1"/>
</dbReference>
<name>A0A3A5L1S3_9HYPH</name>
<evidence type="ECO:0000313" key="2">
    <source>
        <dbReference type="EMBL" id="RJT41464.1"/>
    </source>
</evidence>
<evidence type="ECO:0000313" key="3">
    <source>
        <dbReference type="Proteomes" id="UP000272706"/>
    </source>
</evidence>
<dbReference type="GO" id="GO:0003677">
    <property type="term" value="F:DNA binding"/>
    <property type="evidence" value="ECO:0007669"/>
    <property type="project" value="InterPro"/>
</dbReference>
<dbReference type="Pfam" id="PF01381">
    <property type="entry name" value="HTH_3"/>
    <property type="match status" value="1"/>
</dbReference>
<reference evidence="2 3" key="1">
    <citation type="submission" date="2018-09" db="EMBL/GenBank/DDBJ databases">
        <title>Mesorhizobium carmichaelinearum sp. nov. isolated from Carmichaelinea spp. root nodules in New Zealand.</title>
        <authorList>
            <person name="De Meyer S.E."/>
        </authorList>
    </citation>
    <scope>NUCLEOTIDE SEQUENCE [LARGE SCALE GENOMIC DNA]</scope>
    <source>
        <strain evidence="2 3">ICMP19557</strain>
    </source>
</reference>
<accession>A0A3A5L1S3</accession>
<sequence length="65" mass="7000">MLGWSQAELAEAASVSRATVVDFERGLRIPHRNNLGAIREALEAAGIEFIPENGRGAGVRLAKQQ</sequence>
<dbReference type="EMBL" id="QZWZ01000003">
    <property type="protein sequence ID" value="RJT41464.1"/>
    <property type="molecule type" value="Genomic_DNA"/>
</dbReference>
<dbReference type="InterPro" id="IPR010982">
    <property type="entry name" value="Lambda_DNA-bd_dom_sf"/>
</dbReference>
<protein>
    <submittedName>
        <fullName evidence="2">XRE family transcriptional regulator</fullName>
    </submittedName>
</protein>
<proteinExistence type="predicted"/>
<dbReference type="InterPro" id="IPR001387">
    <property type="entry name" value="Cro/C1-type_HTH"/>
</dbReference>
<gene>
    <name evidence="2" type="ORF">D3227_06705</name>
</gene>
<dbReference type="OrthoDB" id="4419620at2"/>
<feature type="domain" description="HTH cro/C1-type" evidence="1">
    <location>
        <begin position="2"/>
        <end position="49"/>
    </location>
</feature>
<organism evidence="2 3">
    <name type="scientific">Mesorhizobium waimense</name>
    <dbReference type="NCBI Taxonomy" id="1300307"/>
    <lineage>
        <taxon>Bacteria</taxon>
        <taxon>Pseudomonadati</taxon>
        <taxon>Pseudomonadota</taxon>
        <taxon>Alphaproteobacteria</taxon>
        <taxon>Hyphomicrobiales</taxon>
        <taxon>Phyllobacteriaceae</taxon>
        <taxon>Mesorhizobium</taxon>
    </lineage>
</organism>
<dbReference type="AlphaFoldDB" id="A0A3A5L1S3"/>
<dbReference type="Gene3D" id="1.10.260.40">
    <property type="entry name" value="lambda repressor-like DNA-binding domains"/>
    <property type="match status" value="1"/>
</dbReference>
<dbReference type="CDD" id="cd00093">
    <property type="entry name" value="HTH_XRE"/>
    <property type="match status" value="1"/>
</dbReference>
<dbReference type="PROSITE" id="PS50943">
    <property type="entry name" value="HTH_CROC1"/>
    <property type="match status" value="1"/>
</dbReference>
<dbReference type="Proteomes" id="UP000272706">
    <property type="component" value="Unassembled WGS sequence"/>
</dbReference>
<keyword evidence="3" id="KW-1185">Reference proteome</keyword>
<comment type="caution">
    <text evidence="2">The sequence shown here is derived from an EMBL/GenBank/DDBJ whole genome shotgun (WGS) entry which is preliminary data.</text>
</comment>
<evidence type="ECO:0000259" key="1">
    <source>
        <dbReference type="PROSITE" id="PS50943"/>
    </source>
</evidence>